<dbReference type="Pfam" id="PF07963">
    <property type="entry name" value="N_methyl"/>
    <property type="match status" value="1"/>
</dbReference>
<accession>R5LDI3</accession>
<keyword evidence="1" id="KW-0472">Membrane</keyword>
<reference evidence="2" key="1">
    <citation type="submission" date="2012-11" db="EMBL/GenBank/DDBJ databases">
        <title>Dependencies among metagenomic species, viruses, plasmids and units of genetic variation.</title>
        <authorList>
            <person name="Nielsen H.B."/>
            <person name="Almeida M."/>
            <person name="Juncker A.S."/>
            <person name="Rasmussen S."/>
            <person name="Li J."/>
            <person name="Sunagawa S."/>
            <person name="Plichta D."/>
            <person name="Gautier L."/>
            <person name="Le Chatelier E."/>
            <person name="Peletier E."/>
            <person name="Bonde I."/>
            <person name="Nielsen T."/>
            <person name="Manichanh C."/>
            <person name="Arumugam M."/>
            <person name="Batto J."/>
            <person name="Santos M.B.Q.D."/>
            <person name="Blom N."/>
            <person name="Borruel N."/>
            <person name="Burgdorf K.S."/>
            <person name="Boumezbeur F."/>
            <person name="Casellas F."/>
            <person name="Dore J."/>
            <person name="Guarner F."/>
            <person name="Hansen T."/>
            <person name="Hildebrand F."/>
            <person name="Kaas R.S."/>
            <person name="Kennedy S."/>
            <person name="Kristiansen K."/>
            <person name="Kultima J.R."/>
            <person name="Leonard P."/>
            <person name="Levenez F."/>
            <person name="Lund O."/>
            <person name="Moumen B."/>
            <person name="Le Paslier D."/>
            <person name="Pons N."/>
            <person name="Pedersen O."/>
            <person name="Prifti E."/>
            <person name="Qin J."/>
            <person name="Raes J."/>
            <person name="Tap J."/>
            <person name="Tims S."/>
            <person name="Ussery D.W."/>
            <person name="Yamada T."/>
            <person name="MetaHit consortium"/>
            <person name="Renault P."/>
            <person name="Sicheritz-Ponten T."/>
            <person name="Bork P."/>
            <person name="Wang J."/>
            <person name="Brunak S."/>
            <person name="Ehrlich S.D."/>
        </authorList>
    </citation>
    <scope>NUCLEOTIDE SEQUENCE [LARGE SCALE GENOMIC DNA]</scope>
</reference>
<organism evidence="2 3">
    <name type="scientific">Eshraghiella crossota CAG:259</name>
    <dbReference type="NCBI Taxonomy" id="1263062"/>
    <lineage>
        <taxon>Bacteria</taxon>
        <taxon>Bacillati</taxon>
        <taxon>Bacillota</taxon>
        <taxon>Clostridia</taxon>
        <taxon>Lachnospirales</taxon>
        <taxon>Lachnospiraceae</taxon>
        <taxon>Eshraghiella</taxon>
    </lineage>
</organism>
<feature type="transmembrane region" description="Helical" evidence="1">
    <location>
        <begin position="12"/>
        <end position="34"/>
    </location>
</feature>
<sequence>MNLKRNNRGFSLVELIVVIAIMAALMGILIPTLVKQTSKSKRSVDSDSAHEIASSINRVLSTDTDIYYTYSGDTPSNYSFVWDSDTTADDVSTDPFAKAVFEDFGQVIPVSKWNHNLKWMVTYNGTTNELHIYLVKSADSTKGYEVYPDSAGYISKALEKDIDI</sequence>
<evidence type="ECO:0000256" key="1">
    <source>
        <dbReference type="SAM" id="Phobius"/>
    </source>
</evidence>
<dbReference type="EMBL" id="CAYU010000056">
    <property type="protein sequence ID" value="CCY77228.1"/>
    <property type="molecule type" value="Genomic_DNA"/>
</dbReference>
<dbReference type="SUPFAM" id="SSF54523">
    <property type="entry name" value="Pili subunits"/>
    <property type="match status" value="1"/>
</dbReference>
<comment type="caution">
    <text evidence="2">The sequence shown here is derived from an EMBL/GenBank/DDBJ whole genome shotgun (WGS) entry which is preliminary data.</text>
</comment>
<name>R5LDI3_9FIRM</name>
<dbReference type="AlphaFoldDB" id="R5LDI3"/>
<keyword evidence="1" id="KW-0812">Transmembrane</keyword>
<gene>
    <name evidence="2" type="ORF">BN569_00651</name>
</gene>
<dbReference type="PROSITE" id="PS00409">
    <property type="entry name" value="PROKAR_NTER_METHYL"/>
    <property type="match status" value="1"/>
</dbReference>
<dbReference type="InterPro" id="IPR012902">
    <property type="entry name" value="N_methyl_site"/>
</dbReference>
<dbReference type="InterPro" id="IPR045584">
    <property type="entry name" value="Pilin-like"/>
</dbReference>
<proteinExistence type="predicted"/>
<dbReference type="Gene3D" id="3.30.700.10">
    <property type="entry name" value="Glycoprotein, Type 4 Pilin"/>
    <property type="match status" value="1"/>
</dbReference>
<keyword evidence="1" id="KW-1133">Transmembrane helix</keyword>
<evidence type="ECO:0008006" key="4">
    <source>
        <dbReference type="Google" id="ProtNLM"/>
    </source>
</evidence>
<evidence type="ECO:0000313" key="2">
    <source>
        <dbReference type="EMBL" id="CCY77228.1"/>
    </source>
</evidence>
<dbReference type="Proteomes" id="UP000018300">
    <property type="component" value="Unassembled WGS sequence"/>
</dbReference>
<dbReference type="NCBIfam" id="TIGR02532">
    <property type="entry name" value="IV_pilin_GFxxxE"/>
    <property type="match status" value="1"/>
</dbReference>
<protein>
    <recommendedName>
        <fullName evidence="4">Prepilin-type N-terminal cleavage/methylation domain-containing protein</fullName>
    </recommendedName>
</protein>
<evidence type="ECO:0000313" key="3">
    <source>
        <dbReference type="Proteomes" id="UP000018300"/>
    </source>
</evidence>